<evidence type="ECO:0000313" key="6">
    <source>
        <dbReference type="Proteomes" id="UP000027192"/>
    </source>
</evidence>
<dbReference type="OrthoDB" id="9762420at2"/>
<feature type="domain" description="Gp5/Type VI secretion system Vgr C-terminal trimerisation" evidence="4">
    <location>
        <begin position="460"/>
        <end position="562"/>
    </location>
</feature>
<dbReference type="SUPFAM" id="SSF69349">
    <property type="entry name" value="Phage fibre proteins"/>
    <property type="match status" value="1"/>
</dbReference>
<dbReference type="Gene3D" id="3.55.50.10">
    <property type="entry name" value="Baseplate protein-like domains"/>
    <property type="match status" value="1"/>
</dbReference>
<dbReference type="Pfam" id="PF22178">
    <property type="entry name" value="Gp5_trimer_C"/>
    <property type="match status" value="1"/>
</dbReference>
<dbReference type="SUPFAM" id="SSF69279">
    <property type="entry name" value="Phage tail proteins"/>
    <property type="match status" value="2"/>
</dbReference>
<dbReference type="NCBIfam" id="TIGR01646">
    <property type="entry name" value="vgr_GE"/>
    <property type="match status" value="1"/>
</dbReference>
<feature type="region of interest" description="Disordered" evidence="2">
    <location>
        <begin position="451"/>
        <end position="478"/>
    </location>
</feature>
<dbReference type="Gene3D" id="4.10.220.110">
    <property type="match status" value="1"/>
</dbReference>
<protein>
    <submittedName>
        <fullName evidence="5">Type IV secretion protein Rhs</fullName>
    </submittedName>
</protein>
<dbReference type="Pfam" id="PF04717">
    <property type="entry name" value="Phage_base_V"/>
    <property type="match status" value="1"/>
</dbReference>
<evidence type="ECO:0000259" key="4">
    <source>
        <dbReference type="Pfam" id="PF22178"/>
    </source>
</evidence>
<keyword evidence="6" id="KW-1185">Reference proteome</keyword>
<organism evidence="5 6">
    <name type="scientific">Photobacterium galatheae</name>
    <dbReference type="NCBI Taxonomy" id="1654360"/>
    <lineage>
        <taxon>Bacteria</taxon>
        <taxon>Pseudomonadati</taxon>
        <taxon>Pseudomonadota</taxon>
        <taxon>Gammaproteobacteria</taxon>
        <taxon>Vibrionales</taxon>
        <taxon>Vibrionaceae</taxon>
        <taxon>Photobacterium</taxon>
    </lineage>
</organism>
<dbReference type="Gene3D" id="2.40.50.230">
    <property type="entry name" value="Gp5 N-terminal domain"/>
    <property type="match status" value="1"/>
</dbReference>
<dbReference type="InterPro" id="IPR006531">
    <property type="entry name" value="Gp5/Vgr_OB"/>
</dbReference>
<dbReference type="InterPro" id="IPR037026">
    <property type="entry name" value="Vgr_OB-fold_dom_sf"/>
</dbReference>
<dbReference type="EMBL" id="JMIB01000034">
    <property type="protein sequence ID" value="KDM90330.1"/>
    <property type="molecule type" value="Genomic_DNA"/>
</dbReference>
<dbReference type="Pfam" id="PF05954">
    <property type="entry name" value="Phage_GPD"/>
    <property type="match status" value="1"/>
</dbReference>
<accession>A0A066RIQ8</accession>
<reference evidence="5 6" key="1">
    <citation type="submission" date="2014-04" db="EMBL/GenBank/DDBJ databases">
        <title>Draft genome sequence of Photobacterium halotolerans S2753: a solonamide, ngercheumicin and holomycin producer.</title>
        <authorList>
            <person name="Machado H.R."/>
            <person name="Gram L."/>
        </authorList>
    </citation>
    <scope>NUCLEOTIDE SEQUENCE [LARGE SCALE GENOMIC DNA]</scope>
    <source>
        <strain evidence="5 6">S2753</strain>
    </source>
</reference>
<comment type="similarity">
    <text evidence="1">Belongs to the VgrG protein family.</text>
</comment>
<dbReference type="SUPFAM" id="SSF69255">
    <property type="entry name" value="gp5 N-terminal domain-like"/>
    <property type="match status" value="1"/>
</dbReference>
<dbReference type="Proteomes" id="UP000027192">
    <property type="component" value="Unassembled WGS sequence"/>
</dbReference>
<comment type="caution">
    <text evidence="5">The sequence shown here is derived from an EMBL/GenBank/DDBJ whole genome shotgun (WGS) entry which is preliminary data.</text>
</comment>
<dbReference type="STRING" id="1654360.EA58_17700"/>
<dbReference type="InterPro" id="IPR017847">
    <property type="entry name" value="T6SS_RhsGE_Vgr_subset"/>
</dbReference>
<dbReference type="NCBIfam" id="TIGR03361">
    <property type="entry name" value="VI_Rhs_Vgr"/>
    <property type="match status" value="1"/>
</dbReference>
<dbReference type="InterPro" id="IPR054030">
    <property type="entry name" value="Gp5_Vgr_C"/>
</dbReference>
<feature type="domain" description="Gp5/Type VI secretion system Vgr protein OB-fold" evidence="3">
    <location>
        <begin position="379"/>
        <end position="446"/>
    </location>
</feature>
<sequence length="663" mass="72418">MTSSELLSKSRPLTVTLSDNKQYVVTHFTGEEAISEGCRFSLSVASSAEIKESHLGKNVSISFEQSQETRCFSGLCTSIEFTGFSQEKQLYFYQIEVADPLSLLAYRRQRQIFQNMTTKQILETLLGDSDFKNYFTFALSGSGKQHEYCVQLDETDQQFIRRLLASEGWHFHIRHASGKPAVVIADANQRFESMPEPTLYYQDGSQASHRALSHWSHATRLGSAKVSLADHTQALAEVFDSGERKSALNTAPAGLEQAWFGLGLDNKNEARDAAKRQMEALDAEKSVSKASSSIAAVACGYKFRLNQHPLSAMNQEYIVTRLTHHISTDEGSLTPVYRNQFSCIPTSSVFRPRVQEKPKVHSIHTASVTGPSGEEIYRDKAGRIKVQLHWDRQGKNDENSSCWLPVSQGLASKGFGAQFTPRVGDEVLVQYIDGDPDRPVVTGSLYNTKNAAPYSTASQSGLKTRSTPKGNSTQGNELRFEDQKDKEHIFLHAEKDLLVEANNDHLTTIKGTKNTQVEKTVTLSAKDAIQVESDKTITTKSKEDWTGDSGKDLNLKASANMGLSAKSSVTIDGSTISLSGKSKIELKVGTSKIEISASGIKINAPQVAITGQAKAEMKAAMVTVEGQGKADVKAAIVTVEGSAMTQVKAGAMVQIQGAIAKVN</sequence>
<name>A0A066RIQ8_9GAMM</name>
<dbReference type="InterPro" id="IPR006533">
    <property type="entry name" value="T6SS_Vgr_RhsGE"/>
</dbReference>
<dbReference type="AlphaFoldDB" id="A0A066RIQ8"/>
<evidence type="ECO:0000313" key="5">
    <source>
        <dbReference type="EMBL" id="KDM90330.1"/>
    </source>
</evidence>
<feature type="compositionally biased region" description="Polar residues" evidence="2">
    <location>
        <begin position="451"/>
        <end position="476"/>
    </location>
</feature>
<dbReference type="Gene3D" id="2.30.110.50">
    <property type="match status" value="1"/>
</dbReference>
<evidence type="ECO:0000256" key="2">
    <source>
        <dbReference type="SAM" id="MobiDB-lite"/>
    </source>
</evidence>
<gene>
    <name evidence="5" type="ORF">EA58_17700</name>
</gene>
<proteinExistence type="inferred from homology"/>
<evidence type="ECO:0000256" key="1">
    <source>
        <dbReference type="ARBA" id="ARBA00005558"/>
    </source>
</evidence>
<evidence type="ECO:0000259" key="3">
    <source>
        <dbReference type="Pfam" id="PF04717"/>
    </source>
</evidence>
<dbReference type="RefSeq" id="WP_036755488.1">
    <property type="nucleotide sequence ID" value="NZ_JAGSGC010000014.1"/>
</dbReference>